<proteinExistence type="predicted"/>
<protein>
    <submittedName>
        <fullName evidence="1">Uncharacterized protein</fullName>
    </submittedName>
</protein>
<name>A0ACC2IRD1_9PEZI</name>
<sequence length="475" mass="51704">MALLGSTDLPDQSLFGGIYPDVGGSAGTFFYDHTTLYPYAGLVGPDAGGSDSSLWAFNSANNTWTSVQVEGGQISFGNNSEGVYASDPRTGTSFYTGGYTVAFNGTYNGTVKFRSPNPGPLGWEFRTAVVGMQGPDILKGAMVYVRKGRAGILIAFGGYQTAYQGNQIPDSLWDQRPFNDIYIYDIYSNVWYHQTATGTIPELRTEFCAVVSSAPDDSSFQITIHGGWDQLNRRAFNDVYVLSVPSFRWIRVQDSNNPDLEGGLQPGRNRHKCDIWNETSMIVTGGEITNGTWDTSLLSYTCNPAYPPVKVLDTSTYIWQTEFRPNVTYSIPEVVTSVIGGGPLGGAQLTQPELNWESDSLAYIFSQTGPSSKSQGNDALATSAIVGIAVGAFAALAGIAGTFVAIFFSRRNRRKENQVTDRSTPSVTVVPLVQGWEKPELDATSAERYELGSENLVHEVHGEDIGKQKQIFGYR</sequence>
<evidence type="ECO:0000313" key="1">
    <source>
        <dbReference type="EMBL" id="KAJ8117712.1"/>
    </source>
</evidence>
<dbReference type="EMBL" id="JAPESX010001072">
    <property type="protein sequence ID" value="KAJ8117712.1"/>
    <property type="molecule type" value="Genomic_DNA"/>
</dbReference>
<accession>A0ACC2IRD1</accession>
<reference evidence="1" key="1">
    <citation type="submission" date="2022-11" db="EMBL/GenBank/DDBJ databases">
        <title>Genome Sequence of Nemania bipapillata.</title>
        <authorList>
            <person name="Buettner E."/>
        </authorList>
    </citation>
    <scope>NUCLEOTIDE SEQUENCE</scope>
    <source>
        <strain evidence="1">CP14</strain>
    </source>
</reference>
<organism evidence="1 2">
    <name type="scientific">Nemania bipapillata</name>
    <dbReference type="NCBI Taxonomy" id="110536"/>
    <lineage>
        <taxon>Eukaryota</taxon>
        <taxon>Fungi</taxon>
        <taxon>Dikarya</taxon>
        <taxon>Ascomycota</taxon>
        <taxon>Pezizomycotina</taxon>
        <taxon>Sordariomycetes</taxon>
        <taxon>Xylariomycetidae</taxon>
        <taxon>Xylariales</taxon>
        <taxon>Xylariaceae</taxon>
        <taxon>Nemania</taxon>
    </lineage>
</organism>
<comment type="caution">
    <text evidence="1">The sequence shown here is derived from an EMBL/GenBank/DDBJ whole genome shotgun (WGS) entry which is preliminary data.</text>
</comment>
<dbReference type="Proteomes" id="UP001153334">
    <property type="component" value="Unassembled WGS sequence"/>
</dbReference>
<keyword evidence="2" id="KW-1185">Reference proteome</keyword>
<evidence type="ECO:0000313" key="2">
    <source>
        <dbReference type="Proteomes" id="UP001153334"/>
    </source>
</evidence>
<gene>
    <name evidence="1" type="ORF">ONZ43_g4144</name>
</gene>